<dbReference type="PROSITE" id="PS50977">
    <property type="entry name" value="HTH_TETR_2"/>
    <property type="match status" value="1"/>
</dbReference>
<dbReference type="OrthoDB" id="9793734at2"/>
<accession>Q1JXM0</accession>
<dbReference type="AlphaFoldDB" id="Q1JXM0"/>
<reference evidence="4" key="2">
    <citation type="submission" date="2006-05" db="EMBL/GenBank/DDBJ databases">
        <title>Sequencing of the draft genome and assembly of Desulfuromonas acetoxidans DSM 684.</title>
        <authorList>
            <consortium name="US DOE Joint Genome Institute (JGI-PGF)"/>
            <person name="Copeland A."/>
            <person name="Lucas S."/>
            <person name="Lapidus A."/>
            <person name="Barry K."/>
            <person name="Detter J.C."/>
            <person name="Glavina del Rio T."/>
            <person name="Hammon N."/>
            <person name="Israni S."/>
            <person name="Dalin E."/>
            <person name="Tice H."/>
            <person name="Bruce D."/>
            <person name="Pitluck S."/>
            <person name="Richardson P."/>
        </authorList>
    </citation>
    <scope>NUCLEOTIDE SEQUENCE [LARGE SCALE GENOMIC DNA]</scope>
    <source>
        <strain evidence="4">DSM 684</strain>
    </source>
</reference>
<dbReference type="InterPro" id="IPR050624">
    <property type="entry name" value="HTH-type_Tx_Regulator"/>
</dbReference>
<dbReference type="EMBL" id="AAEW02000015">
    <property type="protein sequence ID" value="EAT14942.1"/>
    <property type="molecule type" value="Genomic_DNA"/>
</dbReference>
<protein>
    <submittedName>
        <fullName evidence="4">Transcriptional regulator, TetR family</fullName>
    </submittedName>
</protein>
<sequence length="189" mass="21587">MGRPNLKKEVIEEAAIRLFATKGLARTVIRDIAREAGVTEGALYKHYPSKDAMAWALFQREIDRFTAPFAEVLAEQIPASQRLVKAIHYTYDYYLQFPTRFTFILLTQHGFPEEDLEAQTNPNDVIIRFVDELHGEKQGDAVLMAAMVMGAVMQPLVMHRYGRIPLLTEEVIDHVSRVVCRMLEVDDAH</sequence>
<dbReference type="RefSeq" id="WP_006001768.1">
    <property type="nucleotide sequence ID" value="NZ_AAEW02000015.1"/>
</dbReference>
<evidence type="ECO:0000259" key="3">
    <source>
        <dbReference type="PROSITE" id="PS50977"/>
    </source>
</evidence>
<proteinExistence type="predicted"/>
<gene>
    <name evidence="4" type="ORF">Dace_0720</name>
</gene>
<dbReference type="InterPro" id="IPR001647">
    <property type="entry name" value="HTH_TetR"/>
</dbReference>
<dbReference type="SUPFAM" id="SSF46689">
    <property type="entry name" value="Homeodomain-like"/>
    <property type="match status" value="1"/>
</dbReference>
<dbReference type="InterPro" id="IPR009057">
    <property type="entry name" value="Homeodomain-like_sf"/>
</dbReference>
<dbReference type="PANTHER" id="PTHR43479:SF11">
    <property type="entry name" value="ACREF_ENVCD OPERON REPRESSOR-RELATED"/>
    <property type="match status" value="1"/>
</dbReference>
<comment type="caution">
    <text evidence="4">The sequence shown here is derived from an EMBL/GenBank/DDBJ whole genome shotgun (WGS) entry which is preliminary data.</text>
</comment>
<feature type="domain" description="HTH tetR-type" evidence="3">
    <location>
        <begin position="5"/>
        <end position="65"/>
    </location>
</feature>
<organism evidence="4 5">
    <name type="scientific">Desulfuromonas acetoxidans (strain DSM 684 / 11070)</name>
    <dbReference type="NCBI Taxonomy" id="281689"/>
    <lineage>
        <taxon>Bacteria</taxon>
        <taxon>Pseudomonadati</taxon>
        <taxon>Thermodesulfobacteriota</taxon>
        <taxon>Desulfuromonadia</taxon>
        <taxon>Desulfuromonadales</taxon>
        <taxon>Desulfuromonadaceae</taxon>
        <taxon>Desulfuromonas</taxon>
    </lineage>
</organism>
<keyword evidence="1 2" id="KW-0238">DNA-binding</keyword>
<dbReference type="Proteomes" id="UP000005695">
    <property type="component" value="Unassembled WGS sequence"/>
</dbReference>
<dbReference type="Gene3D" id="1.10.357.10">
    <property type="entry name" value="Tetracycline Repressor, domain 2"/>
    <property type="match status" value="1"/>
</dbReference>
<evidence type="ECO:0000313" key="4">
    <source>
        <dbReference type="EMBL" id="EAT14942.1"/>
    </source>
</evidence>
<dbReference type="Pfam" id="PF00440">
    <property type="entry name" value="TetR_N"/>
    <property type="match status" value="1"/>
</dbReference>
<keyword evidence="5" id="KW-1185">Reference proteome</keyword>
<dbReference type="PANTHER" id="PTHR43479">
    <property type="entry name" value="ACREF/ENVCD OPERON REPRESSOR-RELATED"/>
    <property type="match status" value="1"/>
</dbReference>
<name>Q1JXM0_DESA6</name>
<evidence type="ECO:0000256" key="2">
    <source>
        <dbReference type="PROSITE-ProRule" id="PRU00335"/>
    </source>
</evidence>
<evidence type="ECO:0000256" key="1">
    <source>
        <dbReference type="ARBA" id="ARBA00023125"/>
    </source>
</evidence>
<reference evidence="4" key="1">
    <citation type="submission" date="2006-05" db="EMBL/GenBank/DDBJ databases">
        <title>Annotation of the draft genome assembly of Desulfuromonas acetoxidans DSM 684.</title>
        <authorList>
            <consortium name="US DOE Joint Genome Institute (JGI-ORNL)"/>
            <person name="Larimer F."/>
            <person name="Land M."/>
            <person name="Hauser L."/>
        </authorList>
    </citation>
    <scope>NUCLEOTIDE SEQUENCE [LARGE SCALE GENOMIC DNA]</scope>
    <source>
        <strain evidence="4">DSM 684</strain>
    </source>
</reference>
<dbReference type="GO" id="GO:0003677">
    <property type="term" value="F:DNA binding"/>
    <property type="evidence" value="ECO:0007669"/>
    <property type="project" value="UniProtKB-UniRule"/>
</dbReference>
<dbReference type="PRINTS" id="PR00455">
    <property type="entry name" value="HTHTETR"/>
</dbReference>
<evidence type="ECO:0000313" key="5">
    <source>
        <dbReference type="Proteomes" id="UP000005695"/>
    </source>
</evidence>
<feature type="DNA-binding region" description="H-T-H motif" evidence="2">
    <location>
        <begin position="28"/>
        <end position="47"/>
    </location>
</feature>